<dbReference type="EMBL" id="GBXM01046417">
    <property type="protein sequence ID" value="JAH62160.1"/>
    <property type="molecule type" value="Transcribed_RNA"/>
</dbReference>
<proteinExistence type="predicted"/>
<accession>A0A0E9UAE7</accession>
<organism evidence="1">
    <name type="scientific">Anguilla anguilla</name>
    <name type="common">European freshwater eel</name>
    <name type="synonym">Muraena anguilla</name>
    <dbReference type="NCBI Taxonomy" id="7936"/>
    <lineage>
        <taxon>Eukaryota</taxon>
        <taxon>Metazoa</taxon>
        <taxon>Chordata</taxon>
        <taxon>Craniata</taxon>
        <taxon>Vertebrata</taxon>
        <taxon>Euteleostomi</taxon>
        <taxon>Actinopterygii</taxon>
        <taxon>Neopterygii</taxon>
        <taxon>Teleostei</taxon>
        <taxon>Anguilliformes</taxon>
        <taxon>Anguillidae</taxon>
        <taxon>Anguilla</taxon>
    </lineage>
</organism>
<reference evidence="1" key="1">
    <citation type="submission" date="2014-11" db="EMBL/GenBank/DDBJ databases">
        <authorList>
            <person name="Amaro Gonzalez C."/>
        </authorList>
    </citation>
    <scope>NUCLEOTIDE SEQUENCE</scope>
</reference>
<dbReference type="AlphaFoldDB" id="A0A0E9UAE7"/>
<sequence length="34" mass="3900">MSSKTLNQCSLTHVILYSTVNYSLLSLADLHQRY</sequence>
<evidence type="ECO:0000313" key="1">
    <source>
        <dbReference type="EMBL" id="JAH62160.1"/>
    </source>
</evidence>
<name>A0A0E9UAE7_ANGAN</name>
<reference evidence="1" key="2">
    <citation type="journal article" date="2015" name="Fish Shellfish Immunol.">
        <title>Early steps in the European eel (Anguilla anguilla)-Vibrio vulnificus interaction in the gills: Role of the RtxA13 toxin.</title>
        <authorList>
            <person name="Callol A."/>
            <person name="Pajuelo D."/>
            <person name="Ebbesson L."/>
            <person name="Teles M."/>
            <person name="MacKenzie S."/>
            <person name="Amaro C."/>
        </authorList>
    </citation>
    <scope>NUCLEOTIDE SEQUENCE</scope>
</reference>
<protein>
    <submittedName>
        <fullName evidence="1">Uncharacterized protein</fullName>
    </submittedName>
</protein>